<organism evidence="7 8">
    <name type="scientific">Cardiobacterium valvarum F0432</name>
    <dbReference type="NCBI Taxonomy" id="797473"/>
    <lineage>
        <taxon>Bacteria</taxon>
        <taxon>Pseudomonadati</taxon>
        <taxon>Pseudomonadota</taxon>
        <taxon>Gammaproteobacteria</taxon>
        <taxon>Cardiobacteriales</taxon>
        <taxon>Cardiobacteriaceae</taxon>
        <taxon>Cardiobacterium</taxon>
    </lineage>
</organism>
<dbReference type="GO" id="GO:0003723">
    <property type="term" value="F:RNA binding"/>
    <property type="evidence" value="ECO:0007669"/>
    <property type="project" value="InterPro"/>
</dbReference>
<keyword evidence="2 7" id="KW-0689">Ribosomal protein</keyword>
<dbReference type="GO" id="GO:0003735">
    <property type="term" value="F:structural constituent of ribosome"/>
    <property type="evidence" value="ECO:0007669"/>
    <property type="project" value="InterPro"/>
</dbReference>
<dbReference type="EMBL" id="AGCM01000026">
    <property type="protein sequence ID" value="EHM55650.1"/>
    <property type="molecule type" value="Genomic_DNA"/>
</dbReference>
<evidence type="ECO:0000313" key="8">
    <source>
        <dbReference type="Proteomes" id="UP000004750"/>
    </source>
</evidence>
<dbReference type="Pfam" id="PF17136">
    <property type="entry name" value="ribosomal_L24"/>
    <property type="match status" value="1"/>
</dbReference>
<dbReference type="SUPFAM" id="SSF50104">
    <property type="entry name" value="Translation proteins SH3-like domain"/>
    <property type="match status" value="1"/>
</dbReference>
<reference evidence="7 8" key="1">
    <citation type="submission" date="2011-08" db="EMBL/GenBank/DDBJ databases">
        <authorList>
            <person name="Weinstock G."/>
            <person name="Sodergren E."/>
            <person name="Clifton S."/>
            <person name="Fulton L."/>
            <person name="Fulton B."/>
            <person name="Courtney L."/>
            <person name="Fronick C."/>
            <person name="Harrison M."/>
            <person name="Strong C."/>
            <person name="Farmer C."/>
            <person name="Delahaunty K."/>
            <person name="Markovic C."/>
            <person name="Hall O."/>
            <person name="Minx P."/>
            <person name="Tomlinson C."/>
            <person name="Mitreva M."/>
            <person name="Hou S."/>
            <person name="Chen J."/>
            <person name="Wollam A."/>
            <person name="Pepin K.H."/>
            <person name="Johnson M."/>
            <person name="Bhonagiri V."/>
            <person name="Zhang X."/>
            <person name="Suruliraj S."/>
            <person name="Warren W."/>
            <person name="Chinwalla A."/>
            <person name="Mardis E.R."/>
            <person name="Wilson R.K."/>
        </authorList>
    </citation>
    <scope>NUCLEOTIDE SEQUENCE [LARGE SCALE GENOMIC DNA]</scope>
    <source>
        <strain evidence="7 8">F0432</strain>
    </source>
</reference>
<evidence type="ECO:0000256" key="5">
    <source>
        <dbReference type="ARBA" id="ARBA00035478"/>
    </source>
</evidence>
<evidence type="ECO:0000256" key="2">
    <source>
        <dbReference type="ARBA" id="ARBA00022980"/>
    </source>
</evidence>
<proteinExistence type="inferred from homology"/>
<name>G9ZCR8_9GAMM</name>
<sequence>MNFISKHVKPNRQLQTEGNIVRKEAPIHISNVMIFNPETNKGDRVGFKVEEGKKFRIYKSTGAIID</sequence>
<evidence type="ECO:0000313" key="7">
    <source>
        <dbReference type="EMBL" id="EHM55650.1"/>
    </source>
</evidence>
<dbReference type="InterPro" id="IPR041988">
    <property type="entry name" value="Ribosomal_uL24_KOW"/>
</dbReference>
<dbReference type="InterPro" id="IPR003256">
    <property type="entry name" value="Ribosomal_uL24"/>
</dbReference>
<evidence type="ECO:0000256" key="4">
    <source>
        <dbReference type="ARBA" id="ARBA00035206"/>
    </source>
</evidence>
<dbReference type="HOGENOM" id="CLU_093315_4_0_6"/>
<dbReference type="InterPro" id="IPR014722">
    <property type="entry name" value="Rib_uL2_dom2"/>
</dbReference>
<dbReference type="PATRIC" id="fig|797473.3.peg.452"/>
<dbReference type="AlphaFoldDB" id="G9ZCR8"/>
<dbReference type="GO" id="GO:0005840">
    <property type="term" value="C:ribosome"/>
    <property type="evidence" value="ECO:0007669"/>
    <property type="project" value="UniProtKB-KW"/>
</dbReference>
<dbReference type="STRING" id="797473.HMPREF9080_00546"/>
<evidence type="ECO:0000256" key="1">
    <source>
        <dbReference type="ARBA" id="ARBA00010618"/>
    </source>
</evidence>
<dbReference type="GO" id="GO:1990904">
    <property type="term" value="C:ribonucleoprotein complex"/>
    <property type="evidence" value="ECO:0007669"/>
    <property type="project" value="UniProtKB-KW"/>
</dbReference>
<comment type="similarity">
    <text evidence="1">Belongs to the universal ribosomal protein uL24 family.</text>
</comment>
<dbReference type="NCBIfam" id="TIGR01079">
    <property type="entry name" value="rplX_bact"/>
    <property type="match status" value="1"/>
</dbReference>
<accession>G9ZCR8</accession>
<dbReference type="CDD" id="cd06089">
    <property type="entry name" value="KOW_RPL26"/>
    <property type="match status" value="1"/>
</dbReference>
<evidence type="ECO:0000259" key="6">
    <source>
        <dbReference type="Pfam" id="PF17136"/>
    </source>
</evidence>
<gene>
    <name evidence="7" type="ORF">HMPREF9080_00546</name>
</gene>
<dbReference type="Proteomes" id="UP000004750">
    <property type="component" value="Unassembled WGS sequence"/>
</dbReference>
<evidence type="ECO:0000256" key="3">
    <source>
        <dbReference type="ARBA" id="ARBA00023274"/>
    </source>
</evidence>
<comment type="caution">
    <text evidence="7">The sequence shown here is derived from an EMBL/GenBank/DDBJ whole genome shotgun (WGS) entry which is preliminary data.</text>
</comment>
<protein>
    <recommendedName>
        <fullName evidence="4">Large ribosomal subunit protein uL24</fullName>
    </recommendedName>
    <alternativeName>
        <fullName evidence="5">50S ribosomal protein L24</fullName>
    </alternativeName>
</protein>
<keyword evidence="3" id="KW-0687">Ribonucleoprotein</keyword>
<dbReference type="PANTHER" id="PTHR12903">
    <property type="entry name" value="MITOCHONDRIAL RIBOSOMAL PROTEIN L24"/>
    <property type="match status" value="1"/>
</dbReference>
<dbReference type="GO" id="GO:0006412">
    <property type="term" value="P:translation"/>
    <property type="evidence" value="ECO:0007669"/>
    <property type="project" value="InterPro"/>
</dbReference>
<dbReference type="Gene3D" id="2.30.30.30">
    <property type="match status" value="1"/>
</dbReference>
<feature type="domain" description="Large ribosomal subunit protein uL24 C-terminal" evidence="6">
    <location>
        <begin position="2"/>
        <end position="65"/>
    </location>
</feature>
<dbReference type="InterPro" id="IPR057264">
    <property type="entry name" value="Ribosomal_uL24_C"/>
</dbReference>
<dbReference type="InterPro" id="IPR008991">
    <property type="entry name" value="Translation_prot_SH3-like_sf"/>
</dbReference>